<name>A0A8S2XV08_9BILA</name>
<comment type="caution">
    <text evidence="1">The sequence shown here is derived from an EMBL/GenBank/DDBJ whole genome shotgun (WGS) entry which is preliminary data.</text>
</comment>
<evidence type="ECO:0000313" key="2">
    <source>
        <dbReference type="EMBL" id="CAF4562024.1"/>
    </source>
</evidence>
<dbReference type="EMBL" id="CAJOBJ010095379">
    <property type="protein sequence ID" value="CAF4562024.1"/>
    <property type="molecule type" value="Genomic_DNA"/>
</dbReference>
<feature type="non-terminal residue" evidence="1">
    <location>
        <position position="60"/>
    </location>
</feature>
<proteinExistence type="predicted"/>
<accession>A0A8S2XV08</accession>
<dbReference type="PANTHER" id="PTHR15653">
    <property type="entry name" value="STRIATIN"/>
    <property type="match status" value="1"/>
</dbReference>
<gene>
    <name evidence="1" type="ORF">BYL167_LOCUS36700</name>
    <name evidence="2" type="ORF">GIL414_LOCUS37290</name>
</gene>
<protein>
    <submittedName>
        <fullName evidence="1">Uncharacterized protein</fullName>
    </submittedName>
</protein>
<sequence length="60" mass="6724">MQDTNQFVATYDSLKTMIFDAETGKVVTQLANDNSTSDPNYRINRVISHPSQPIIITAHD</sequence>
<organism evidence="1 3">
    <name type="scientific">Rotaria magnacalcarata</name>
    <dbReference type="NCBI Taxonomy" id="392030"/>
    <lineage>
        <taxon>Eukaryota</taxon>
        <taxon>Metazoa</taxon>
        <taxon>Spiralia</taxon>
        <taxon>Gnathifera</taxon>
        <taxon>Rotifera</taxon>
        <taxon>Eurotatoria</taxon>
        <taxon>Bdelloidea</taxon>
        <taxon>Philodinida</taxon>
        <taxon>Philodinidae</taxon>
        <taxon>Rotaria</taxon>
    </lineage>
</organism>
<evidence type="ECO:0000313" key="3">
    <source>
        <dbReference type="Proteomes" id="UP000681967"/>
    </source>
</evidence>
<dbReference type="InterPro" id="IPR051488">
    <property type="entry name" value="WD_repeat_striatin"/>
</dbReference>
<dbReference type="Proteomes" id="UP000681967">
    <property type="component" value="Unassembled WGS sequence"/>
</dbReference>
<evidence type="ECO:0000313" key="1">
    <source>
        <dbReference type="EMBL" id="CAF4516255.1"/>
    </source>
</evidence>
<dbReference type="AlphaFoldDB" id="A0A8S2XV08"/>
<dbReference type="Proteomes" id="UP000681720">
    <property type="component" value="Unassembled WGS sequence"/>
</dbReference>
<reference evidence="1" key="1">
    <citation type="submission" date="2021-02" db="EMBL/GenBank/DDBJ databases">
        <authorList>
            <person name="Nowell W R."/>
        </authorList>
    </citation>
    <scope>NUCLEOTIDE SEQUENCE</scope>
</reference>
<dbReference type="PANTHER" id="PTHR15653:SF0">
    <property type="entry name" value="CONNECTOR OF KINASE TO AP-1, ISOFORM E"/>
    <property type="match status" value="1"/>
</dbReference>
<dbReference type="EMBL" id="CAJOBH010080825">
    <property type="protein sequence ID" value="CAF4516255.1"/>
    <property type="molecule type" value="Genomic_DNA"/>
</dbReference>